<dbReference type="SUPFAM" id="SSF103473">
    <property type="entry name" value="MFS general substrate transporter"/>
    <property type="match status" value="1"/>
</dbReference>
<dbReference type="InterPro" id="IPR050495">
    <property type="entry name" value="ATG22/LtaA_families"/>
</dbReference>
<evidence type="ECO:0000313" key="7">
    <source>
        <dbReference type="EMBL" id="GIL40562.1"/>
    </source>
</evidence>
<keyword evidence="5 6" id="KW-0472">Membrane</keyword>
<feature type="transmembrane region" description="Helical" evidence="6">
    <location>
        <begin position="386"/>
        <end position="405"/>
    </location>
</feature>
<feature type="transmembrane region" description="Helical" evidence="6">
    <location>
        <begin position="135"/>
        <end position="158"/>
    </location>
</feature>
<feature type="transmembrane region" description="Helical" evidence="6">
    <location>
        <begin position="297"/>
        <end position="315"/>
    </location>
</feature>
<name>A0A8S8XEY8_9PROT</name>
<dbReference type="Pfam" id="PF11700">
    <property type="entry name" value="ATG22"/>
    <property type="match status" value="1"/>
</dbReference>
<protein>
    <submittedName>
        <fullName evidence="7">MFS transporter</fullName>
    </submittedName>
</protein>
<feature type="transmembrane region" description="Helical" evidence="6">
    <location>
        <begin position="267"/>
        <end position="288"/>
    </location>
</feature>
<reference evidence="7" key="1">
    <citation type="submission" date="2021-02" db="EMBL/GenBank/DDBJ databases">
        <title>Genome sequence of Rhodospirillales sp. strain TMPK1 isolated from soil.</title>
        <authorList>
            <person name="Nakai R."/>
            <person name="Kusada H."/>
            <person name="Tamaki H."/>
        </authorList>
    </citation>
    <scope>NUCLEOTIDE SEQUENCE</scope>
    <source>
        <strain evidence="7">TMPK1</strain>
    </source>
</reference>
<keyword evidence="8" id="KW-1185">Reference proteome</keyword>
<feature type="transmembrane region" description="Helical" evidence="6">
    <location>
        <begin position="98"/>
        <end position="123"/>
    </location>
</feature>
<dbReference type="Gene3D" id="1.20.1250.20">
    <property type="entry name" value="MFS general substrate transporter like domains"/>
    <property type="match status" value="1"/>
</dbReference>
<dbReference type="AlphaFoldDB" id="A0A8S8XEY8"/>
<dbReference type="PANTHER" id="PTHR23519">
    <property type="entry name" value="AUTOPHAGY-RELATED PROTEIN 22"/>
    <property type="match status" value="1"/>
</dbReference>
<gene>
    <name evidence="7" type="ORF">TMPK1_27990</name>
</gene>
<evidence type="ECO:0000256" key="4">
    <source>
        <dbReference type="ARBA" id="ARBA00022989"/>
    </source>
</evidence>
<evidence type="ECO:0000256" key="3">
    <source>
        <dbReference type="ARBA" id="ARBA00022692"/>
    </source>
</evidence>
<evidence type="ECO:0000256" key="2">
    <source>
        <dbReference type="ARBA" id="ARBA00022448"/>
    </source>
</evidence>
<dbReference type="InterPro" id="IPR024671">
    <property type="entry name" value="Atg22-like"/>
</dbReference>
<dbReference type="EMBL" id="BOPV01000001">
    <property type="protein sequence ID" value="GIL40562.1"/>
    <property type="molecule type" value="Genomic_DNA"/>
</dbReference>
<feature type="transmembrane region" description="Helical" evidence="6">
    <location>
        <begin position="321"/>
        <end position="343"/>
    </location>
</feature>
<feature type="transmembrane region" description="Helical" evidence="6">
    <location>
        <begin position="7"/>
        <end position="28"/>
    </location>
</feature>
<keyword evidence="2" id="KW-0813">Transport</keyword>
<keyword evidence="4 6" id="KW-1133">Transmembrane helix</keyword>
<dbReference type="PANTHER" id="PTHR23519:SF1">
    <property type="entry name" value="AUTOPHAGY-RELATED PROTEIN 22"/>
    <property type="match status" value="1"/>
</dbReference>
<accession>A0A8S8XEY8</accession>
<comment type="subcellular location">
    <subcellularLocation>
        <location evidence="1">Endomembrane system</location>
        <topology evidence="1">Multi-pass membrane protein</topology>
    </subcellularLocation>
</comment>
<dbReference type="Proteomes" id="UP000681075">
    <property type="component" value="Unassembled WGS sequence"/>
</dbReference>
<comment type="caution">
    <text evidence="7">The sequence shown here is derived from an EMBL/GenBank/DDBJ whole genome shotgun (WGS) entry which is preliminary data.</text>
</comment>
<feature type="transmembrane region" description="Helical" evidence="6">
    <location>
        <begin position="355"/>
        <end position="374"/>
    </location>
</feature>
<feature type="transmembrane region" description="Helical" evidence="6">
    <location>
        <begin position="40"/>
        <end position="61"/>
    </location>
</feature>
<dbReference type="GO" id="GO:0012505">
    <property type="term" value="C:endomembrane system"/>
    <property type="evidence" value="ECO:0007669"/>
    <property type="project" value="UniProtKB-SubCell"/>
</dbReference>
<proteinExistence type="predicted"/>
<evidence type="ECO:0000256" key="5">
    <source>
        <dbReference type="ARBA" id="ARBA00023136"/>
    </source>
</evidence>
<feature type="transmembrane region" description="Helical" evidence="6">
    <location>
        <begin position="178"/>
        <end position="198"/>
    </location>
</feature>
<evidence type="ECO:0000313" key="8">
    <source>
        <dbReference type="Proteomes" id="UP000681075"/>
    </source>
</evidence>
<sequence length="411" mass="43708">MLAWCLYDVGLAAFNTVIVTFVFPVYFAKAIWGDETSGSAAWGFAMGAAGIAVAILSPVVGAIADQQRRVKPFLIFFGSIVAAASAGLWFALPDRSNAIWVLLVVGASAVAFELAFLFYNALLPRLAPPAKLGRLSGWGWSCAYLGGIACLALALVGFVQPQQAWFGLSHDKAEHIRATTLLVAAWYLVFTLPLLLILREGKPALSIGAAARKGMARLRATLREARSEPNLWRFLLASALYRDGLATVFAMGGLYAAGTFGMAFDKVVLLAIGLNIAAGIGAILFAWLDDFLGSKPTVRLSLIGLIATGVPLLLVEDTTMFVVFALALSLFVGPTQAASRSLLVRLSPPERTAELFGLYGLTGRAFTFLGPFSFSLATTATGSQRVGMSVVVAFFVLGWALLETVRVQRSG</sequence>
<organism evidence="7 8">
    <name type="scientific">Roseiterribacter gracilis</name>
    <dbReference type="NCBI Taxonomy" id="2812848"/>
    <lineage>
        <taxon>Bacteria</taxon>
        <taxon>Pseudomonadati</taxon>
        <taxon>Pseudomonadota</taxon>
        <taxon>Alphaproteobacteria</taxon>
        <taxon>Rhodospirillales</taxon>
        <taxon>Roseiterribacteraceae</taxon>
        <taxon>Roseiterribacter</taxon>
    </lineage>
</organism>
<evidence type="ECO:0000256" key="6">
    <source>
        <dbReference type="SAM" id="Phobius"/>
    </source>
</evidence>
<keyword evidence="3 6" id="KW-0812">Transmembrane</keyword>
<evidence type="ECO:0000256" key="1">
    <source>
        <dbReference type="ARBA" id="ARBA00004127"/>
    </source>
</evidence>
<feature type="transmembrane region" description="Helical" evidence="6">
    <location>
        <begin position="231"/>
        <end position="255"/>
    </location>
</feature>
<feature type="transmembrane region" description="Helical" evidence="6">
    <location>
        <begin position="73"/>
        <end position="92"/>
    </location>
</feature>
<dbReference type="InterPro" id="IPR036259">
    <property type="entry name" value="MFS_trans_sf"/>
</dbReference>